<evidence type="ECO:0000259" key="1">
    <source>
        <dbReference type="PROSITE" id="PS50213"/>
    </source>
</evidence>
<dbReference type="InterPro" id="IPR000782">
    <property type="entry name" value="FAS1_domain"/>
</dbReference>
<dbReference type="EMBL" id="JBHRTA010000038">
    <property type="protein sequence ID" value="MFC3198731.1"/>
    <property type="molecule type" value="Genomic_DNA"/>
</dbReference>
<organism evidence="2 3">
    <name type="scientific">Parapedobacter deserti</name>
    <dbReference type="NCBI Taxonomy" id="1912957"/>
    <lineage>
        <taxon>Bacteria</taxon>
        <taxon>Pseudomonadati</taxon>
        <taxon>Bacteroidota</taxon>
        <taxon>Sphingobacteriia</taxon>
        <taxon>Sphingobacteriales</taxon>
        <taxon>Sphingobacteriaceae</taxon>
        <taxon>Parapedobacter</taxon>
    </lineage>
</organism>
<comment type="caution">
    <text evidence="2">The sequence shown here is derived from an EMBL/GenBank/DDBJ whole genome shotgun (WGS) entry which is preliminary data.</text>
</comment>
<name>A0ABV7JPK1_9SPHI</name>
<keyword evidence="3" id="KW-1185">Reference proteome</keyword>
<evidence type="ECO:0000313" key="3">
    <source>
        <dbReference type="Proteomes" id="UP001595526"/>
    </source>
</evidence>
<dbReference type="RefSeq" id="WP_379023668.1">
    <property type="nucleotide sequence ID" value="NZ_JBHRTA010000038.1"/>
</dbReference>
<dbReference type="PROSITE" id="PS50213">
    <property type="entry name" value="FAS1"/>
    <property type="match status" value="1"/>
</dbReference>
<accession>A0ABV7JPK1</accession>
<dbReference type="Proteomes" id="UP001595526">
    <property type="component" value="Unassembled WGS sequence"/>
</dbReference>
<gene>
    <name evidence="2" type="ORF">ACFOET_14005</name>
</gene>
<evidence type="ECO:0000313" key="2">
    <source>
        <dbReference type="EMBL" id="MFC3198731.1"/>
    </source>
</evidence>
<sequence>MKKLMVITCVAALFAWGCDDNYFTDGGVLDERPGVLGVSTMDYLESRRELFDTLATLIRLCGLEEAVNRPGSTFLAPQDYAIHNFFELAFPNPDERPATLAELPEELLAEIAEIIKNYIIPNEAIVRTGLSTAYSHTETLGGKKARFNLVRGDYLGNVNMGASVIVFSLDVSGGIGRERYQSVHVVTSDLQSTNGIIQILRSDTHIFGFN</sequence>
<protein>
    <submittedName>
        <fullName evidence="2">Fasciclin domain-containing protein</fullName>
    </submittedName>
</protein>
<proteinExistence type="predicted"/>
<dbReference type="Pfam" id="PF02469">
    <property type="entry name" value="Fasciclin"/>
    <property type="match status" value="1"/>
</dbReference>
<reference evidence="3" key="1">
    <citation type="journal article" date="2019" name="Int. J. Syst. Evol. Microbiol.">
        <title>The Global Catalogue of Microorganisms (GCM) 10K type strain sequencing project: providing services to taxonomists for standard genome sequencing and annotation.</title>
        <authorList>
            <consortium name="The Broad Institute Genomics Platform"/>
            <consortium name="The Broad Institute Genome Sequencing Center for Infectious Disease"/>
            <person name="Wu L."/>
            <person name="Ma J."/>
        </authorList>
    </citation>
    <scope>NUCLEOTIDE SEQUENCE [LARGE SCALE GENOMIC DNA]</scope>
    <source>
        <strain evidence="3">KCTC 52416</strain>
    </source>
</reference>
<dbReference type="Gene3D" id="2.30.180.10">
    <property type="entry name" value="FAS1 domain"/>
    <property type="match status" value="1"/>
</dbReference>
<dbReference type="InterPro" id="IPR036378">
    <property type="entry name" value="FAS1_dom_sf"/>
</dbReference>
<feature type="domain" description="FAS1" evidence="1">
    <location>
        <begin position="38"/>
        <end position="204"/>
    </location>
</feature>
<dbReference type="SUPFAM" id="SSF82153">
    <property type="entry name" value="FAS1 domain"/>
    <property type="match status" value="1"/>
</dbReference>